<dbReference type="AlphaFoldDB" id="A0A3P5DMQ1"/>
<dbReference type="PANTHER" id="PTHR41287">
    <property type="match status" value="1"/>
</dbReference>
<protein>
    <recommendedName>
        <fullName evidence="3">Terminase large subunit</fullName>
    </recommendedName>
</protein>
<sequence length="93" mass="10754">MAKVADGIRYAERVVAGEIVAGEFVRLACQRFLDDLKYGEERGIYFSEPRAQHILNFYKFVPHVKGALAGQPIELMDWHVFILINILVLSFRW</sequence>
<gene>
    <name evidence="1" type="ORF">BANRA_01868</name>
</gene>
<evidence type="ECO:0000313" key="2">
    <source>
        <dbReference type="Proteomes" id="UP000281521"/>
    </source>
</evidence>
<name>A0A3P5DMQ1_ECOLX</name>
<dbReference type="PANTHER" id="PTHR41287:SF1">
    <property type="entry name" value="PROTEIN YMFN"/>
    <property type="match status" value="1"/>
</dbReference>
<dbReference type="EMBL" id="UWXJ01000001">
    <property type="protein sequence ID" value="VCY83210.1"/>
    <property type="molecule type" value="Genomic_DNA"/>
</dbReference>
<organism evidence="1 2">
    <name type="scientific">Escherichia coli</name>
    <dbReference type="NCBI Taxonomy" id="562"/>
    <lineage>
        <taxon>Bacteria</taxon>
        <taxon>Pseudomonadati</taxon>
        <taxon>Pseudomonadota</taxon>
        <taxon>Gammaproteobacteria</taxon>
        <taxon>Enterobacterales</taxon>
        <taxon>Enterobacteriaceae</taxon>
        <taxon>Escherichia</taxon>
    </lineage>
</organism>
<reference evidence="1 2" key="1">
    <citation type="submission" date="2018-10" db="EMBL/GenBank/DDBJ databases">
        <authorList>
            <person name="Noll B N."/>
        </authorList>
    </citation>
    <scope>NUCLEOTIDE SEQUENCE [LARGE SCALE GENOMIC DNA]</scope>
    <source>
        <strain evidence="1">Ecoli022</strain>
    </source>
</reference>
<proteinExistence type="predicted"/>
<accession>A0A3P5DMQ1</accession>
<dbReference type="InterPro" id="IPR005021">
    <property type="entry name" value="Terminase_largesu-like"/>
</dbReference>
<evidence type="ECO:0000313" key="1">
    <source>
        <dbReference type="EMBL" id="VCY83210.1"/>
    </source>
</evidence>
<dbReference type="Proteomes" id="UP000281521">
    <property type="component" value="Unassembled WGS sequence"/>
</dbReference>
<evidence type="ECO:0008006" key="3">
    <source>
        <dbReference type="Google" id="ProtNLM"/>
    </source>
</evidence>